<reference evidence="2 3" key="1">
    <citation type="submission" date="2016-11" db="EMBL/GenBank/DDBJ databases">
        <authorList>
            <person name="Jaros S."/>
            <person name="Januszkiewicz K."/>
            <person name="Wedrychowicz H."/>
        </authorList>
    </citation>
    <scope>NUCLEOTIDE SEQUENCE [LARGE SCALE GENOMIC DNA]</scope>
    <source>
        <strain evidence="2 3">DSM 17137</strain>
    </source>
</reference>
<keyword evidence="1" id="KW-0732">Signal</keyword>
<sequence>MRALVLAAVVATAMCGVSIAADTAAAVPVSMATQANGINPYDLLELNQQQLAQRFPNMPQRELEKLMFRIADINSMRSLQR</sequence>
<feature type="signal peptide" evidence="1">
    <location>
        <begin position="1"/>
        <end position="20"/>
    </location>
</feature>
<dbReference type="Proteomes" id="UP000184533">
    <property type="component" value="Unassembled WGS sequence"/>
</dbReference>
<proteinExistence type="predicted"/>
<accession>A0A1M5F016</accession>
<gene>
    <name evidence="2" type="ORF">SAMN02745223_03705</name>
</gene>
<feature type="chain" id="PRO_5013313697" evidence="1">
    <location>
        <begin position="21"/>
        <end position="81"/>
    </location>
</feature>
<organism evidence="2 3">
    <name type="scientific">Devosia limi DSM 17137</name>
    <dbReference type="NCBI Taxonomy" id="1121477"/>
    <lineage>
        <taxon>Bacteria</taxon>
        <taxon>Pseudomonadati</taxon>
        <taxon>Pseudomonadota</taxon>
        <taxon>Alphaproteobacteria</taxon>
        <taxon>Hyphomicrobiales</taxon>
        <taxon>Devosiaceae</taxon>
        <taxon>Devosia</taxon>
    </lineage>
</organism>
<name>A0A1M5F016_9HYPH</name>
<evidence type="ECO:0000313" key="3">
    <source>
        <dbReference type="Proteomes" id="UP000184533"/>
    </source>
</evidence>
<dbReference type="EMBL" id="FQVC01000015">
    <property type="protein sequence ID" value="SHF84819.1"/>
    <property type="molecule type" value="Genomic_DNA"/>
</dbReference>
<evidence type="ECO:0000256" key="1">
    <source>
        <dbReference type="SAM" id="SignalP"/>
    </source>
</evidence>
<protein>
    <submittedName>
        <fullName evidence="2">Uncharacterized protein</fullName>
    </submittedName>
</protein>
<dbReference type="AlphaFoldDB" id="A0A1M5F016"/>
<evidence type="ECO:0000313" key="2">
    <source>
        <dbReference type="EMBL" id="SHF84819.1"/>
    </source>
</evidence>